<accession>A0ABY3SPQ9</accession>
<evidence type="ECO:0000313" key="1">
    <source>
        <dbReference type="EMBL" id="UJF35110.1"/>
    </source>
</evidence>
<protein>
    <submittedName>
        <fullName evidence="1">Uncharacterized protein</fullName>
    </submittedName>
</protein>
<evidence type="ECO:0000313" key="2">
    <source>
        <dbReference type="Proteomes" id="UP001649230"/>
    </source>
</evidence>
<gene>
    <name evidence="1" type="ORF">L0M14_08235</name>
</gene>
<keyword evidence="2" id="KW-1185">Reference proteome</keyword>
<reference evidence="1 2" key="1">
    <citation type="journal article" date="2024" name="Int. J. Syst. Evol. Microbiol.">
        <title>Paenibacillus hexagrammi sp. nov., a novel bacterium isolated from the gut content of Hexagrammos agrammus.</title>
        <authorList>
            <person name="Jung H.K."/>
            <person name="Kim D.G."/>
            <person name="Zin H."/>
            <person name="Park J."/>
            <person name="Jung H."/>
            <person name="Kim Y.O."/>
            <person name="Kong H.J."/>
            <person name="Kim J.W."/>
            <person name="Kim Y.S."/>
        </authorList>
    </citation>
    <scope>NUCLEOTIDE SEQUENCE [LARGE SCALE GENOMIC DNA]</scope>
    <source>
        <strain evidence="1 2">YPD9-1</strain>
    </source>
</reference>
<sequence length="144" mass="16377">MVQYWLTPVKLKEPVTIGADRICCIQLEELEDFRHKASLQHARLLPLFKADLLLSDDEDACGSEWEALKLSEEGCIVFDGNLLTLSHCAEAFLDRMLDTKVTQSLVETLLENSSAASVQSIWLHKWLEWLNKGYAVMLLREDGI</sequence>
<dbReference type="Proteomes" id="UP001649230">
    <property type="component" value="Chromosome"/>
</dbReference>
<dbReference type="EMBL" id="CP090978">
    <property type="protein sequence ID" value="UJF35110.1"/>
    <property type="molecule type" value="Genomic_DNA"/>
</dbReference>
<organism evidence="1 2">
    <name type="scientific">Paenibacillus hexagrammi</name>
    <dbReference type="NCBI Taxonomy" id="2908839"/>
    <lineage>
        <taxon>Bacteria</taxon>
        <taxon>Bacillati</taxon>
        <taxon>Bacillota</taxon>
        <taxon>Bacilli</taxon>
        <taxon>Bacillales</taxon>
        <taxon>Paenibacillaceae</taxon>
        <taxon>Paenibacillus</taxon>
    </lineage>
</organism>
<name>A0ABY3SPQ9_9BACL</name>
<dbReference type="RefSeq" id="WP_235121682.1">
    <property type="nucleotide sequence ID" value="NZ_CP090978.1"/>
</dbReference>
<proteinExistence type="predicted"/>